<protein>
    <submittedName>
        <fullName evidence="2">Uncharacterized protein</fullName>
    </submittedName>
</protein>
<name>A0A3B1E8M4_9ZZZZ</name>
<organism evidence="2">
    <name type="scientific">hydrothermal vent metagenome</name>
    <dbReference type="NCBI Taxonomy" id="652676"/>
    <lineage>
        <taxon>unclassified sequences</taxon>
        <taxon>metagenomes</taxon>
        <taxon>ecological metagenomes</taxon>
    </lineage>
</organism>
<gene>
    <name evidence="2" type="ORF">MNBD_PLANCTO03-619</name>
</gene>
<feature type="compositionally biased region" description="Basic and acidic residues" evidence="1">
    <location>
        <begin position="22"/>
        <end position="31"/>
    </location>
</feature>
<dbReference type="AlphaFoldDB" id="A0A3B1E8M4"/>
<feature type="region of interest" description="Disordered" evidence="1">
    <location>
        <begin position="1"/>
        <end position="36"/>
    </location>
</feature>
<evidence type="ECO:0000256" key="1">
    <source>
        <dbReference type="SAM" id="MobiDB-lite"/>
    </source>
</evidence>
<accession>A0A3B1E8M4</accession>
<dbReference type="EMBL" id="UOGK01000574">
    <property type="protein sequence ID" value="VAX41657.1"/>
    <property type="molecule type" value="Genomic_DNA"/>
</dbReference>
<sequence>MLSHQRKHGEYVRMATLARKHGTPEGERTQEMTKAQNLRRMRITKGTSKAGAYLMMKINKMAATRFSLGRILCDT</sequence>
<proteinExistence type="predicted"/>
<reference evidence="2" key="1">
    <citation type="submission" date="2018-06" db="EMBL/GenBank/DDBJ databases">
        <authorList>
            <person name="Zhirakovskaya E."/>
        </authorList>
    </citation>
    <scope>NUCLEOTIDE SEQUENCE</scope>
</reference>
<evidence type="ECO:0000313" key="2">
    <source>
        <dbReference type="EMBL" id="VAX41657.1"/>
    </source>
</evidence>